<protein>
    <submittedName>
        <fullName evidence="2">Uncharacterized protein</fullName>
    </submittedName>
</protein>
<evidence type="ECO:0000256" key="1">
    <source>
        <dbReference type="SAM" id="MobiDB-lite"/>
    </source>
</evidence>
<accession>A0A8K0L8D1</accession>
<dbReference type="EMBL" id="JAESVG020000001">
    <property type="protein sequence ID" value="KAG8631087.1"/>
    <property type="molecule type" value="Genomic_DNA"/>
</dbReference>
<evidence type="ECO:0000313" key="3">
    <source>
        <dbReference type="Proteomes" id="UP000809789"/>
    </source>
</evidence>
<name>A0A8K0L8D1_9PEZI</name>
<comment type="caution">
    <text evidence="2">The sequence shown here is derived from an EMBL/GenBank/DDBJ whole genome shotgun (WGS) entry which is preliminary data.</text>
</comment>
<sequence length="382" mass="43670">MLLKRDEQCDLQYHDWYFQCMDDFKMVHSRDLQDDLKHKDHKDGHNDGHDSRYEKACARTAEASKLRCKDEVEQWAPICKKTRLILLREEANAPDPKNTKVPKPTHTPNTAAWAQWPNITVLSANMTATYTKPFLTLLKNGSLATSVNITTATMTSAVTITYTTNGAVVPTDPPEPDDKNTHVVLPGVPDRPPHGYCKPYVKELKYTHCSAIVRKLERQACDKDCDAWSERCHIRKERGYTLAGDELKQCDIVHENEKARCGPKKKDKHAAKHEKKQCLNVAEEQHAVCKAKIHDLFSGRLETDPKPESKEEQMQLPKVPEEKTDKEVCRAQREEMRAHYCPGLKKEDKYEGKVKVVGGYWFLACNKLCDAWYEGCRAAGYT</sequence>
<gene>
    <name evidence="2" type="ORF">KVT40_000227</name>
</gene>
<organism evidence="2 3">
    <name type="scientific">Elsinoe batatas</name>
    <dbReference type="NCBI Taxonomy" id="2601811"/>
    <lineage>
        <taxon>Eukaryota</taxon>
        <taxon>Fungi</taxon>
        <taxon>Dikarya</taxon>
        <taxon>Ascomycota</taxon>
        <taxon>Pezizomycotina</taxon>
        <taxon>Dothideomycetes</taxon>
        <taxon>Dothideomycetidae</taxon>
        <taxon>Myriangiales</taxon>
        <taxon>Elsinoaceae</taxon>
        <taxon>Elsinoe</taxon>
    </lineage>
</organism>
<dbReference type="AlphaFoldDB" id="A0A8K0L8D1"/>
<feature type="region of interest" description="Disordered" evidence="1">
    <location>
        <begin position="301"/>
        <end position="326"/>
    </location>
</feature>
<keyword evidence="3" id="KW-1185">Reference proteome</keyword>
<evidence type="ECO:0000313" key="2">
    <source>
        <dbReference type="EMBL" id="KAG8631087.1"/>
    </source>
</evidence>
<proteinExistence type="predicted"/>
<dbReference type="Proteomes" id="UP000809789">
    <property type="component" value="Unassembled WGS sequence"/>
</dbReference>
<reference evidence="2" key="1">
    <citation type="submission" date="2021-07" db="EMBL/GenBank/DDBJ databases">
        <title>Elsinoe batatas strain:CRI-CJ2 Genome sequencing and assembly.</title>
        <authorList>
            <person name="Huang L."/>
        </authorList>
    </citation>
    <scope>NUCLEOTIDE SEQUENCE</scope>
    <source>
        <strain evidence="2">CRI-CJ2</strain>
    </source>
</reference>
<dbReference type="OrthoDB" id="10292420at2759"/>